<proteinExistence type="predicted"/>
<dbReference type="PANTHER" id="PTHR43273">
    <property type="entry name" value="ANAEROBIC SULFATASE-MATURATING ENZYME HOMOLOG ASLB-RELATED"/>
    <property type="match status" value="1"/>
</dbReference>
<dbReference type="Proteomes" id="UP000018211">
    <property type="component" value="Unassembled WGS sequence"/>
</dbReference>
<sequence>MFNLEDESYKYNDRNMSEWTIFQLLDRLAEYIDKQALSHFDITLHGGEPTLWPVKRFESVFSVISNNDILRKTVTLGVQTNLYKMPSDSLLDMFLENNVAVSLSLDGPKSVNDAYRITSSGKGSYQSIHQNLQTLLNGKYQPLVKGILSVAQTSLKPENYFQWVKSLPLKSVDVLFPIHYHYGHKPWDEEGRTEAAYAEDPTIGKWYAELFDCWWFNDDPNIKIRLFNHVIALILGGKQHVDALVNDTLNMFVVSSSGDIEYPDYYRVGSNGNAKTQYNVFEHTLSELHFDSGFRNLSSLRKSIPDECHACEHHDLCGGGFLAGRNGPDGMVLNRRSVLCYDEMFLFHHIKQRIFPALEMDPAHGA</sequence>
<dbReference type="AlphaFoldDB" id="A0AAV2VVT6"/>
<dbReference type="GO" id="GO:0016491">
    <property type="term" value="F:oxidoreductase activity"/>
    <property type="evidence" value="ECO:0007669"/>
    <property type="project" value="InterPro"/>
</dbReference>
<reference evidence="1 2" key="1">
    <citation type="journal article" date="2013" name="ISME J.">
        <title>Comparative genomics of pathogenic lineages of Vibrio nigripulchritudo identifies virulence-associated traits.</title>
        <authorList>
            <person name="Goudenege D."/>
            <person name="Labreuche Y."/>
            <person name="Krin E."/>
            <person name="Ansquer D."/>
            <person name="Mangenot S."/>
            <person name="Calteau A."/>
            <person name="Medigue C."/>
            <person name="Mazel D."/>
            <person name="Polz M.F."/>
            <person name="Le Roux F."/>
        </authorList>
    </citation>
    <scope>NUCLEOTIDE SEQUENCE [LARGE SCALE GENOMIC DNA]</scope>
    <source>
        <strain evidence="1 2">SOn1</strain>
    </source>
</reference>
<accession>A0AAV2VVT6</accession>
<comment type="caution">
    <text evidence="1">The sequence shown here is derived from an EMBL/GenBank/DDBJ whole genome shotgun (WGS) entry which is preliminary data.</text>
</comment>
<dbReference type="EMBL" id="CAOF01000149">
    <property type="protein sequence ID" value="CCO48565.1"/>
    <property type="molecule type" value="Genomic_DNA"/>
</dbReference>
<organism evidence="1 2">
    <name type="scientific">Vibrio nigripulchritudo SOn1</name>
    <dbReference type="NCBI Taxonomy" id="1238450"/>
    <lineage>
        <taxon>Bacteria</taxon>
        <taxon>Pseudomonadati</taxon>
        <taxon>Pseudomonadota</taxon>
        <taxon>Gammaproteobacteria</taxon>
        <taxon>Vibrionales</taxon>
        <taxon>Vibrionaceae</taxon>
        <taxon>Vibrio</taxon>
    </lineage>
</organism>
<dbReference type="PANTHER" id="PTHR43273:SF8">
    <property type="entry name" value="RADICAL SAM DOMAIN PROTEIN"/>
    <property type="match status" value="1"/>
</dbReference>
<name>A0AAV2VVT6_9VIBR</name>
<dbReference type="Gene3D" id="3.20.20.70">
    <property type="entry name" value="Aldolase class I"/>
    <property type="match status" value="1"/>
</dbReference>
<gene>
    <name evidence="1" type="ORF">VIBNISOn1_560101</name>
</gene>
<dbReference type="InterPro" id="IPR023867">
    <property type="entry name" value="Sulphatase_maturase_rSAM"/>
</dbReference>
<dbReference type="SUPFAM" id="SSF102114">
    <property type="entry name" value="Radical SAM enzymes"/>
    <property type="match status" value="1"/>
</dbReference>
<evidence type="ECO:0000313" key="1">
    <source>
        <dbReference type="EMBL" id="CCO48565.1"/>
    </source>
</evidence>
<dbReference type="InterPro" id="IPR058240">
    <property type="entry name" value="rSAM_sf"/>
</dbReference>
<dbReference type="InterPro" id="IPR013785">
    <property type="entry name" value="Aldolase_TIM"/>
</dbReference>
<protein>
    <submittedName>
        <fullName evidence="1">Arylsulfatase regulator (Fe-S oxidoreductase)</fullName>
    </submittedName>
</protein>
<evidence type="ECO:0000313" key="2">
    <source>
        <dbReference type="Proteomes" id="UP000018211"/>
    </source>
</evidence>